<keyword evidence="3" id="KW-1185">Reference proteome</keyword>
<accession>A0ABQ5TIT2</accession>
<sequence>MEAILNKPKKQQQSRLSLKESVLRTVKMHKKRTNMDTVMGLIITSVVFLLSLV</sequence>
<evidence type="ECO:0000313" key="2">
    <source>
        <dbReference type="EMBL" id="GLO64392.1"/>
    </source>
</evidence>
<comment type="caution">
    <text evidence="2">The sequence shown here is derived from an EMBL/GenBank/DDBJ whole genome shotgun (WGS) entry which is preliminary data.</text>
</comment>
<reference evidence="2 3" key="1">
    <citation type="submission" date="2023-02" db="EMBL/GenBank/DDBJ databases">
        <title>Oceanobacillus kimchii IFOP_LL358 isolated form Alexandrium catenella lab strain.</title>
        <authorList>
            <person name="Gajardo G."/>
            <person name="Ueki S."/>
            <person name="Maruyama F."/>
        </authorList>
    </citation>
    <scope>NUCLEOTIDE SEQUENCE [LARGE SCALE GENOMIC DNA]</scope>
    <source>
        <strain evidence="2 3">IFOP_LL358</strain>
    </source>
</reference>
<protein>
    <submittedName>
        <fullName evidence="2">Uncharacterized protein</fullName>
    </submittedName>
</protein>
<evidence type="ECO:0000256" key="1">
    <source>
        <dbReference type="SAM" id="Phobius"/>
    </source>
</evidence>
<keyword evidence="1" id="KW-0812">Transmembrane</keyword>
<keyword evidence="1" id="KW-1133">Transmembrane helix</keyword>
<feature type="transmembrane region" description="Helical" evidence="1">
    <location>
        <begin position="33"/>
        <end position="52"/>
    </location>
</feature>
<organism evidence="2 3">
    <name type="scientific">Oceanobacillus kimchii</name>
    <dbReference type="NCBI Taxonomy" id="746691"/>
    <lineage>
        <taxon>Bacteria</taxon>
        <taxon>Bacillati</taxon>
        <taxon>Bacillota</taxon>
        <taxon>Bacilli</taxon>
        <taxon>Bacillales</taxon>
        <taxon>Bacillaceae</taxon>
        <taxon>Oceanobacillus</taxon>
    </lineage>
</organism>
<gene>
    <name evidence="2" type="ORF">MACH08_01760</name>
</gene>
<dbReference type="Proteomes" id="UP001275436">
    <property type="component" value="Unassembled WGS sequence"/>
</dbReference>
<name>A0ABQ5TIT2_9BACI</name>
<keyword evidence="1" id="KW-0472">Membrane</keyword>
<dbReference type="EMBL" id="BSKO01000001">
    <property type="protein sequence ID" value="GLO64392.1"/>
    <property type="molecule type" value="Genomic_DNA"/>
</dbReference>
<proteinExistence type="predicted"/>
<dbReference type="RefSeq" id="WP_317957561.1">
    <property type="nucleotide sequence ID" value="NZ_BSKO01000001.1"/>
</dbReference>
<evidence type="ECO:0000313" key="3">
    <source>
        <dbReference type="Proteomes" id="UP001275436"/>
    </source>
</evidence>